<dbReference type="OrthoDB" id="654211at2759"/>
<dbReference type="InterPro" id="IPR036236">
    <property type="entry name" value="Znf_C2H2_sf"/>
</dbReference>
<proteinExistence type="predicted"/>
<evidence type="ECO:0000256" key="5">
    <source>
        <dbReference type="ARBA" id="ARBA00022833"/>
    </source>
</evidence>
<dbReference type="AlphaFoldDB" id="A0A225AA34"/>
<reference evidence="10 11" key="1">
    <citation type="submission" date="2015-06" db="EMBL/GenBank/DDBJ databases">
        <title>Talaromyces atroroseus IBT 11181 draft genome.</title>
        <authorList>
            <person name="Rasmussen K.B."/>
            <person name="Rasmussen S."/>
            <person name="Petersen B."/>
            <person name="Sicheritz-Ponten T."/>
            <person name="Mortensen U.H."/>
            <person name="Thrane U."/>
        </authorList>
    </citation>
    <scope>NUCLEOTIDE SEQUENCE [LARGE SCALE GENOMIC DNA]</scope>
    <source>
        <strain evidence="10 11">IBT 11181</strain>
    </source>
</reference>
<evidence type="ECO:0000256" key="8">
    <source>
        <dbReference type="SAM" id="MobiDB-lite"/>
    </source>
</evidence>
<keyword evidence="4 7" id="KW-0863">Zinc-finger</keyword>
<dbReference type="GO" id="GO:0005634">
    <property type="term" value="C:nucleus"/>
    <property type="evidence" value="ECO:0007669"/>
    <property type="project" value="UniProtKB-SubCell"/>
</dbReference>
<dbReference type="InterPro" id="IPR051059">
    <property type="entry name" value="VerF-like"/>
</dbReference>
<evidence type="ECO:0000256" key="6">
    <source>
        <dbReference type="ARBA" id="ARBA00023242"/>
    </source>
</evidence>
<dbReference type="GO" id="GO:0006351">
    <property type="term" value="P:DNA-templated transcription"/>
    <property type="evidence" value="ECO:0007669"/>
    <property type="project" value="InterPro"/>
</dbReference>
<dbReference type="SUPFAM" id="SSF57667">
    <property type="entry name" value="beta-beta-alpha zinc fingers"/>
    <property type="match status" value="1"/>
</dbReference>
<feature type="region of interest" description="Disordered" evidence="8">
    <location>
        <begin position="275"/>
        <end position="311"/>
    </location>
</feature>
<dbReference type="PANTHER" id="PTHR40626">
    <property type="entry name" value="MIP31509P"/>
    <property type="match status" value="1"/>
</dbReference>
<dbReference type="EMBL" id="LFMY01000011">
    <property type="protein sequence ID" value="OKL57801.1"/>
    <property type="molecule type" value="Genomic_DNA"/>
</dbReference>
<dbReference type="Pfam" id="PF04082">
    <property type="entry name" value="Fungal_trans"/>
    <property type="match status" value="1"/>
</dbReference>
<dbReference type="GeneID" id="31007018"/>
<dbReference type="SMART" id="SM00355">
    <property type="entry name" value="ZnF_C2H2"/>
    <property type="match status" value="2"/>
</dbReference>
<dbReference type="PROSITE" id="PS50157">
    <property type="entry name" value="ZINC_FINGER_C2H2_2"/>
    <property type="match status" value="2"/>
</dbReference>
<dbReference type="STRING" id="1441469.A0A225AA34"/>
<dbReference type="InterPro" id="IPR007219">
    <property type="entry name" value="XnlR_reg_dom"/>
</dbReference>
<dbReference type="Gene3D" id="3.30.160.60">
    <property type="entry name" value="Classic Zinc Finger"/>
    <property type="match status" value="2"/>
</dbReference>
<evidence type="ECO:0000313" key="11">
    <source>
        <dbReference type="Proteomes" id="UP000214365"/>
    </source>
</evidence>
<evidence type="ECO:0000256" key="2">
    <source>
        <dbReference type="ARBA" id="ARBA00022723"/>
    </source>
</evidence>
<comment type="subcellular location">
    <subcellularLocation>
        <location evidence="1">Nucleus</location>
    </subcellularLocation>
</comment>
<dbReference type="Proteomes" id="UP000214365">
    <property type="component" value="Unassembled WGS sequence"/>
</dbReference>
<keyword evidence="2" id="KW-0479">Metal-binding</keyword>
<evidence type="ECO:0000256" key="3">
    <source>
        <dbReference type="ARBA" id="ARBA00022737"/>
    </source>
</evidence>
<dbReference type="GO" id="GO:0008270">
    <property type="term" value="F:zinc ion binding"/>
    <property type="evidence" value="ECO:0007669"/>
    <property type="project" value="UniProtKB-KW"/>
</dbReference>
<dbReference type="CDD" id="cd12148">
    <property type="entry name" value="fungal_TF_MHR"/>
    <property type="match status" value="1"/>
</dbReference>
<dbReference type="RefSeq" id="XP_020117922.1">
    <property type="nucleotide sequence ID" value="XM_020262184.1"/>
</dbReference>
<dbReference type="PROSITE" id="PS00028">
    <property type="entry name" value="ZINC_FINGER_C2H2_1"/>
    <property type="match status" value="2"/>
</dbReference>
<name>A0A225AA34_TALAT</name>
<feature type="region of interest" description="Disordered" evidence="8">
    <location>
        <begin position="71"/>
        <end position="118"/>
    </location>
</feature>
<dbReference type="GO" id="GO:0000978">
    <property type="term" value="F:RNA polymerase II cis-regulatory region sequence-specific DNA binding"/>
    <property type="evidence" value="ECO:0007669"/>
    <property type="project" value="InterPro"/>
</dbReference>
<sequence>MPQERIERGKRVRACTICGRTFKRTEHCIRHERAHFRERPFSCRFCDKSYGRKDLLVRHERTLHADEWANAQLAASPSTPARPGRRRQNRDSWSRVQPLPQPLSQTEPQYKEEPPTGVRVNDETVIQFESFLPSPRVSSSSEISDPELVTGVSDGMDVEFPLDPNLSNGIHMLVGDVDNTPHEYVPTYPMDQRHTAYESYLQQHDLEHYNSYQGLPIDPSLTTDIPKNNGFPIIQDETFSRAENVNIFALFPDLTLDDQSLTHYFDGSFDDKVTPDLLKDTSTDDTTSSDMPPPESRRRGRPSRSFRAQSGSRFRKVYTEECQLALLADLQNTFACQVQESQLPRIPAFQCFINQYFQSFNNRLPILHLPSFDVSATPAPLLLAICSIGALFGSEKDVANDLRKLAKQALQSIDSTSDRPMWVVQCKILLIAQAAFGGDCIAVNWALENVGFFHREFTSRSAALSATRDTKLTSWTAWIERESSKRLLFGMFIISSLLTLTYNISPCLSTTEDLKIEMPAEESAWIAADEHCWKKEMATKVPPSMDVYQALTRVLFGKDFNTDTESQWPAFAVTILMHAVHVHMWHVTQSTQSFINFSANVKIEEQMKSLCTSQTEEVLERCYMIFAHRRPCDEEKTWDDVEGPLLFNGMAVLRSCYVRAFTGSGSFNRSILFSDDEEAIFRVAKDYMQIEQVRTPFLSAAVAQSFDGLLTPLQAVRKSPPDLVVALFYTKWVHTVETQNAFAQPETEEKKNLEKLLQILGSNDQTEKSPQSLAASAARLWADFIDSNWTWEVTRRMGKVLRKLAVVYEINKNMP</sequence>
<evidence type="ECO:0000256" key="4">
    <source>
        <dbReference type="ARBA" id="ARBA00022771"/>
    </source>
</evidence>
<keyword evidence="3" id="KW-0677">Repeat</keyword>
<evidence type="ECO:0000256" key="7">
    <source>
        <dbReference type="PROSITE-ProRule" id="PRU00042"/>
    </source>
</evidence>
<dbReference type="InterPro" id="IPR013087">
    <property type="entry name" value="Znf_C2H2_type"/>
</dbReference>
<dbReference type="GO" id="GO:0000785">
    <property type="term" value="C:chromatin"/>
    <property type="evidence" value="ECO:0007669"/>
    <property type="project" value="TreeGrafter"/>
</dbReference>
<evidence type="ECO:0000259" key="9">
    <source>
        <dbReference type="PROSITE" id="PS50157"/>
    </source>
</evidence>
<keyword evidence="5" id="KW-0862">Zinc</keyword>
<dbReference type="GO" id="GO:0000981">
    <property type="term" value="F:DNA-binding transcription factor activity, RNA polymerase II-specific"/>
    <property type="evidence" value="ECO:0007669"/>
    <property type="project" value="InterPro"/>
</dbReference>
<protein>
    <recommendedName>
        <fullName evidence="9">C2H2-type domain-containing protein</fullName>
    </recommendedName>
</protein>
<evidence type="ECO:0000256" key="1">
    <source>
        <dbReference type="ARBA" id="ARBA00004123"/>
    </source>
</evidence>
<dbReference type="PANTHER" id="PTHR40626:SF7">
    <property type="entry name" value="TRANSCRIPTION FACTOR, PUTATIVE (AFU_ORTHOLOGUE AFUA_1G04110)-RELATED"/>
    <property type="match status" value="1"/>
</dbReference>
<keyword evidence="6" id="KW-0539">Nucleus</keyword>
<organism evidence="10 11">
    <name type="scientific">Talaromyces atroroseus</name>
    <dbReference type="NCBI Taxonomy" id="1441469"/>
    <lineage>
        <taxon>Eukaryota</taxon>
        <taxon>Fungi</taxon>
        <taxon>Dikarya</taxon>
        <taxon>Ascomycota</taxon>
        <taxon>Pezizomycotina</taxon>
        <taxon>Eurotiomycetes</taxon>
        <taxon>Eurotiomycetidae</taxon>
        <taxon>Eurotiales</taxon>
        <taxon>Trichocomaceae</taxon>
        <taxon>Talaromyces</taxon>
        <taxon>Talaromyces sect. Trachyspermi</taxon>
    </lineage>
</organism>
<comment type="caution">
    <text evidence="10">The sequence shown here is derived from an EMBL/GenBank/DDBJ whole genome shotgun (WGS) entry which is preliminary data.</text>
</comment>
<keyword evidence="11" id="KW-1185">Reference proteome</keyword>
<accession>A0A225AA34</accession>
<dbReference type="Pfam" id="PF00096">
    <property type="entry name" value="zf-C2H2"/>
    <property type="match status" value="1"/>
</dbReference>
<gene>
    <name evidence="10" type="ORF">UA08_07262</name>
</gene>
<evidence type="ECO:0000313" key="10">
    <source>
        <dbReference type="EMBL" id="OKL57801.1"/>
    </source>
</evidence>
<feature type="domain" description="C2H2-type" evidence="9">
    <location>
        <begin position="13"/>
        <end position="40"/>
    </location>
</feature>
<feature type="domain" description="C2H2-type" evidence="9">
    <location>
        <begin position="41"/>
        <end position="69"/>
    </location>
</feature>